<accession>A0A8H9HDU6</accession>
<evidence type="ECO:0000259" key="12">
    <source>
        <dbReference type="Pfam" id="PF09334"/>
    </source>
</evidence>
<dbReference type="SUPFAM" id="SSF50677">
    <property type="entry name" value="ValRS/IleRS/LeuRS editing domain"/>
    <property type="match status" value="1"/>
</dbReference>
<comment type="subcellular location">
    <subcellularLocation>
        <location evidence="9">Cytoplasm</location>
    </subcellularLocation>
</comment>
<dbReference type="InterPro" id="IPR025709">
    <property type="entry name" value="Leu_tRNA-synth_edit"/>
</dbReference>
<evidence type="ECO:0000256" key="5">
    <source>
        <dbReference type="ARBA" id="ARBA00022840"/>
    </source>
</evidence>
<dbReference type="InterPro" id="IPR002302">
    <property type="entry name" value="Leu-tRNA-ligase"/>
</dbReference>
<comment type="similarity">
    <text evidence="1 9 10">Belongs to the class-I aminoacyl-tRNA synthetase family.</text>
</comment>
<keyword evidence="7 9" id="KW-0030">Aminoacyl-tRNA synthetase</keyword>
<dbReference type="SUPFAM" id="SSF52374">
    <property type="entry name" value="Nucleotidylyl transferase"/>
    <property type="match status" value="1"/>
</dbReference>
<dbReference type="FunFam" id="3.40.50.620:FF:000056">
    <property type="entry name" value="Leucine--tRNA ligase"/>
    <property type="match status" value="1"/>
</dbReference>
<comment type="caution">
    <text evidence="9">Lacks conserved residue(s) required for the propagation of feature annotation.</text>
</comment>
<dbReference type="InterPro" id="IPR009080">
    <property type="entry name" value="tRNAsynth_Ia_anticodon-bd"/>
</dbReference>
<keyword evidence="15" id="KW-1185">Reference proteome</keyword>
<keyword evidence="5 9" id="KW-0067">ATP-binding</keyword>
<dbReference type="EMBL" id="BMNJ01000005">
    <property type="protein sequence ID" value="GGO99001.1"/>
    <property type="molecule type" value="Genomic_DNA"/>
</dbReference>
<dbReference type="PANTHER" id="PTHR43740">
    <property type="entry name" value="LEUCYL-TRNA SYNTHETASE"/>
    <property type="match status" value="1"/>
</dbReference>
<feature type="domain" description="Methionyl/Valyl/Leucyl/Isoleucyl-tRNA synthetase anticodon-binding" evidence="11">
    <location>
        <begin position="845"/>
        <end position="954"/>
    </location>
</feature>
<dbReference type="FunFam" id="3.40.50.620:FF:000087">
    <property type="entry name" value="Leucine--tRNA ligase"/>
    <property type="match status" value="1"/>
</dbReference>
<feature type="binding site" evidence="9">
    <location>
        <position position="767"/>
    </location>
    <ligand>
        <name>ATP</name>
        <dbReference type="ChEBI" id="CHEBI:30616"/>
    </ligand>
</feature>
<evidence type="ECO:0000256" key="3">
    <source>
        <dbReference type="ARBA" id="ARBA00022598"/>
    </source>
</evidence>
<dbReference type="GO" id="GO:0002161">
    <property type="term" value="F:aminoacyl-tRNA deacylase activity"/>
    <property type="evidence" value="ECO:0007669"/>
    <property type="project" value="InterPro"/>
</dbReference>
<dbReference type="PRINTS" id="PR00985">
    <property type="entry name" value="TRNASYNTHLEU"/>
</dbReference>
<dbReference type="InterPro" id="IPR014729">
    <property type="entry name" value="Rossmann-like_a/b/a_fold"/>
</dbReference>
<dbReference type="HAMAP" id="MF_00049_B">
    <property type="entry name" value="Leu_tRNA_synth_B"/>
    <property type="match status" value="1"/>
</dbReference>
<dbReference type="GO" id="GO:0005524">
    <property type="term" value="F:ATP binding"/>
    <property type="evidence" value="ECO:0007669"/>
    <property type="project" value="UniProtKB-UniRule"/>
</dbReference>
<evidence type="ECO:0000256" key="6">
    <source>
        <dbReference type="ARBA" id="ARBA00022917"/>
    </source>
</evidence>
<dbReference type="GO" id="GO:0005829">
    <property type="term" value="C:cytosol"/>
    <property type="evidence" value="ECO:0007669"/>
    <property type="project" value="TreeGrafter"/>
</dbReference>
<dbReference type="PROSITE" id="PS00178">
    <property type="entry name" value="AA_TRNA_LIGASE_I"/>
    <property type="match status" value="1"/>
</dbReference>
<evidence type="ECO:0000256" key="1">
    <source>
        <dbReference type="ARBA" id="ARBA00005594"/>
    </source>
</evidence>
<dbReference type="GO" id="GO:0006429">
    <property type="term" value="P:leucyl-tRNA aminoacylation"/>
    <property type="evidence" value="ECO:0007669"/>
    <property type="project" value="UniProtKB-UniRule"/>
</dbReference>
<reference evidence="14" key="2">
    <citation type="submission" date="2020-09" db="EMBL/GenBank/DDBJ databases">
        <authorList>
            <person name="Sun Q."/>
            <person name="Zhou Y."/>
        </authorList>
    </citation>
    <scope>NUCLEOTIDE SEQUENCE</scope>
    <source>
        <strain evidence="14">CGMCC 4.7372</strain>
    </source>
</reference>
<keyword evidence="4 9" id="KW-0547">Nucleotide-binding</keyword>
<keyword evidence="2 9" id="KW-0963">Cytoplasm</keyword>
<comment type="catalytic activity">
    <reaction evidence="8 9">
        <text>tRNA(Leu) + L-leucine + ATP = L-leucyl-tRNA(Leu) + AMP + diphosphate</text>
        <dbReference type="Rhea" id="RHEA:11688"/>
        <dbReference type="Rhea" id="RHEA-COMP:9613"/>
        <dbReference type="Rhea" id="RHEA-COMP:9622"/>
        <dbReference type="ChEBI" id="CHEBI:30616"/>
        <dbReference type="ChEBI" id="CHEBI:33019"/>
        <dbReference type="ChEBI" id="CHEBI:57427"/>
        <dbReference type="ChEBI" id="CHEBI:78442"/>
        <dbReference type="ChEBI" id="CHEBI:78494"/>
        <dbReference type="ChEBI" id="CHEBI:456215"/>
        <dbReference type="EC" id="6.1.1.4"/>
    </reaction>
</comment>
<dbReference type="PANTHER" id="PTHR43740:SF2">
    <property type="entry name" value="LEUCINE--TRNA LIGASE, MITOCHONDRIAL"/>
    <property type="match status" value="1"/>
</dbReference>
<evidence type="ECO:0000313" key="15">
    <source>
        <dbReference type="Proteomes" id="UP000614239"/>
    </source>
</evidence>
<dbReference type="InterPro" id="IPR009008">
    <property type="entry name" value="Val/Leu/Ile-tRNA-synth_edit"/>
</dbReference>
<comment type="caution">
    <text evidence="14">The sequence shown here is derived from an EMBL/GenBank/DDBJ whole genome shotgun (WGS) entry which is preliminary data.</text>
</comment>
<keyword evidence="3 9" id="KW-0436">Ligase</keyword>
<evidence type="ECO:0000256" key="4">
    <source>
        <dbReference type="ARBA" id="ARBA00022741"/>
    </source>
</evidence>
<dbReference type="InterPro" id="IPR015413">
    <property type="entry name" value="Methionyl/Leucyl_tRNA_Synth"/>
</dbReference>
<dbReference type="OrthoDB" id="9810365at2"/>
<dbReference type="FunFam" id="3.40.50.620:FF:000060">
    <property type="entry name" value="Leucine--tRNA ligase"/>
    <property type="match status" value="1"/>
</dbReference>
<evidence type="ECO:0000256" key="7">
    <source>
        <dbReference type="ARBA" id="ARBA00023146"/>
    </source>
</evidence>
<evidence type="ECO:0000256" key="10">
    <source>
        <dbReference type="RuleBase" id="RU363039"/>
    </source>
</evidence>
<dbReference type="Proteomes" id="UP000614239">
    <property type="component" value="Unassembled WGS sequence"/>
</dbReference>
<dbReference type="InterPro" id="IPR001412">
    <property type="entry name" value="aa-tRNA-synth_I_CS"/>
</dbReference>
<dbReference type="AlphaFoldDB" id="A0A8H9HDU6"/>
<feature type="domain" description="Methionyl/Leucyl tRNA synthetase" evidence="12">
    <location>
        <begin position="66"/>
        <end position="148"/>
    </location>
</feature>
<protein>
    <recommendedName>
        <fullName evidence="9">Leucine--tRNA ligase</fullName>
        <ecNumber evidence="9">6.1.1.4</ecNumber>
    </recommendedName>
    <alternativeName>
        <fullName evidence="9">Leucyl-tRNA synthetase</fullName>
        <shortName evidence="9">LeuRS</shortName>
    </alternativeName>
</protein>
<dbReference type="GO" id="GO:0004823">
    <property type="term" value="F:leucine-tRNA ligase activity"/>
    <property type="evidence" value="ECO:0007669"/>
    <property type="project" value="UniProtKB-UniRule"/>
</dbReference>
<dbReference type="InterPro" id="IPR013155">
    <property type="entry name" value="M/V/L/I-tRNA-synth_anticd-bd"/>
</dbReference>
<dbReference type="Gene3D" id="3.40.50.620">
    <property type="entry name" value="HUPs"/>
    <property type="match status" value="3"/>
</dbReference>
<proteinExistence type="inferred from homology"/>
<dbReference type="Pfam" id="PF09334">
    <property type="entry name" value="tRNA-synt_1g"/>
    <property type="match status" value="1"/>
</dbReference>
<dbReference type="FunFam" id="1.10.730.10:FF:000011">
    <property type="entry name" value="Leucine--tRNA ligase chloroplastic/mitochondrial"/>
    <property type="match status" value="1"/>
</dbReference>
<evidence type="ECO:0000256" key="9">
    <source>
        <dbReference type="HAMAP-Rule" id="MF_00049"/>
    </source>
</evidence>
<feature type="domain" description="Leucyl-tRNA synthetase editing" evidence="13">
    <location>
        <begin position="302"/>
        <end position="358"/>
    </location>
</feature>
<feature type="domain" description="Leucyl-tRNA synthetase editing" evidence="13">
    <location>
        <begin position="399"/>
        <end position="530"/>
    </location>
</feature>
<dbReference type="Gene3D" id="1.10.730.10">
    <property type="entry name" value="Isoleucyl-tRNA Synthetase, Domain 1"/>
    <property type="match status" value="1"/>
</dbReference>
<dbReference type="Pfam" id="PF13603">
    <property type="entry name" value="tRNA-synt_1_2"/>
    <property type="match status" value="2"/>
</dbReference>
<keyword evidence="6 9" id="KW-0648">Protein biosynthesis</keyword>
<evidence type="ECO:0000259" key="13">
    <source>
        <dbReference type="Pfam" id="PF13603"/>
    </source>
</evidence>
<evidence type="ECO:0000313" key="14">
    <source>
        <dbReference type="EMBL" id="GGO99001.1"/>
    </source>
</evidence>
<reference evidence="14" key="1">
    <citation type="journal article" date="2014" name="Int. J. Syst. Evol. Microbiol.">
        <title>Complete genome sequence of Corynebacterium casei LMG S-19264T (=DSM 44701T), isolated from a smear-ripened cheese.</title>
        <authorList>
            <consortium name="US DOE Joint Genome Institute (JGI-PGF)"/>
            <person name="Walter F."/>
            <person name="Albersmeier A."/>
            <person name="Kalinowski J."/>
            <person name="Ruckert C."/>
        </authorList>
    </citation>
    <scope>NUCLEOTIDE SEQUENCE</scope>
    <source>
        <strain evidence="14">CGMCC 4.7372</strain>
    </source>
</reference>
<dbReference type="EC" id="6.1.1.4" evidence="9"/>
<dbReference type="Pfam" id="PF08264">
    <property type="entry name" value="Anticodon_1"/>
    <property type="match status" value="1"/>
</dbReference>
<evidence type="ECO:0000256" key="2">
    <source>
        <dbReference type="ARBA" id="ARBA00022490"/>
    </source>
</evidence>
<dbReference type="RefSeq" id="WP_080463061.1">
    <property type="nucleotide sequence ID" value="NZ_BMNJ01000005.1"/>
</dbReference>
<feature type="short sequence motif" description="'KMSKS' region" evidence="9">
    <location>
        <begin position="764"/>
        <end position="768"/>
    </location>
</feature>
<name>A0A8H9HDU6_9ACTO</name>
<gene>
    <name evidence="9 14" type="primary">leuS</name>
    <name evidence="14" type="ORF">GCM10011612_15220</name>
</gene>
<dbReference type="SUPFAM" id="SSF47323">
    <property type="entry name" value="Anticodon-binding domain of a subclass of class I aminoacyl-tRNA synthetases"/>
    <property type="match status" value="1"/>
</dbReference>
<organism evidence="14 15">
    <name type="scientific">Actinomyces gaoshouyii</name>
    <dbReference type="NCBI Taxonomy" id="1960083"/>
    <lineage>
        <taxon>Bacteria</taxon>
        <taxon>Bacillati</taxon>
        <taxon>Actinomycetota</taxon>
        <taxon>Actinomycetes</taxon>
        <taxon>Actinomycetales</taxon>
        <taxon>Actinomycetaceae</taxon>
        <taxon>Actinomyces</taxon>
    </lineage>
</organism>
<dbReference type="Gene3D" id="3.90.740.10">
    <property type="entry name" value="Valyl/Leucyl/Isoleucyl-tRNA synthetase, editing domain"/>
    <property type="match status" value="1"/>
</dbReference>
<evidence type="ECO:0000259" key="11">
    <source>
        <dbReference type="Pfam" id="PF08264"/>
    </source>
</evidence>
<dbReference type="CDD" id="cd07958">
    <property type="entry name" value="Anticodon_Ia_Leu_BEm"/>
    <property type="match status" value="1"/>
</dbReference>
<evidence type="ECO:0000256" key="8">
    <source>
        <dbReference type="ARBA" id="ARBA00047469"/>
    </source>
</evidence>
<sequence>MTQNPVAVPESFDAPPFRYTAALAGSIETSWQDRWESEGTFWADNPAGDLAGPGARREKFFMLDMFPYPSGKGLHVGHPLGYIATDVIARFTRMTGKNVLYTMGYDAFGLPAEQYAVATGQHPRASTEANIANMRRQLRRLGLSHDSRRSIQTIDVDYVRWTQWIFLQIFNSWFDPTAPRRDGRGTGAARPIAELEAKLASGEVPTPDGRPWAELGKAERAEVIDSHRLAYISHAPVNWCPGLGTVLANEEVTSEGRSERGNYPVFKRNLRQWMMRITAYGDRLAEDLDTVDWPEKVKLMQRNWIGRSEGAEVTYAVPGAALAGACQDALTVYTTRPDTLFGATFMVVAPEHPILGGAPSAASARTQAQIDDDAAALTLPTAWPEGTKEAWTGGHATPAEAVAAYRAYAAAATDAERTDEGRAKTGVFTGLFGINPVDGRQVPVFVADYVLMGYGTGAIMAVPSGDQRDWDFARKYGIDVVATIQPPEGFNLEEAAWTGDGPLINSANGEIDLNGMGKDEAKAAMTQYLEAKGVGRAAVTYRLRDWLFSRQRYWGEPFPIVWDEDGLVHAVPESMLPIELPEVTDYSPRSFDPDDADSCPEAPLSKATEWVEVELDLGDGPRKYYRETNTMPQWAGSCWYEMRYADPTNATALIDPANEAYWMGPRPEGGNTSGGTDLYVGGVEHAVLHLLYSRFWHKVLFDLGHVSSSEPYHRLFNQGYVQAYAFKDSRGQYVPAEEVEESAGADGEAAFTWRGEPVTREYGKMGKSLKNIVTPDEMYDAYGADTFRVYEMSMGPLDVDRPWDTRAVVGAQRFLQRLWRNVIDESTGEVTVVDEAADDATRRLMARTIVGVREDYAGMRLNTAIAKLIVLNNHLTSLGAVPREAAEALVLMVSPVAPHIAEELWGRLGHEASLAHEPFPVVADETLLAAEKVTCVVQVKGKVRDRLEVDPGIDAAELERLALAAPGVVRTLGGRGVRKVIVKAPGLVSIVPE</sequence>